<name>Q9PDS2_XYLFA</name>
<reference evidence="1 2" key="1">
    <citation type="journal article" date="2000" name="Nature">
        <title>The genome sequence of the plant pathogen Xylella fastidiosa.</title>
        <authorList>
            <person name="Simpson A.J."/>
            <person name="Reinach F.C."/>
            <person name="Arruda P."/>
            <person name="Abreu F.A."/>
            <person name="Acencio M."/>
            <person name="Alvarenga R."/>
            <person name="Alves L.M."/>
            <person name="Araya J.E."/>
            <person name="Baia G.S."/>
            <person name="Baptista C.S."/>
            <person name="Barros M.H."/>
            <person name="Bonaccorsi E.D."/>
            <person name="Bordin S."/>
            <person name="Bove J.M."/>
            <person name="Briones M.R."/>
            <person name="Bueno M.R."/>
            <person name="Camargo A.A."/>
            <person name="Camargo L.E."/>
            <person name="Carraro D.M."/>
            <person name="Carrer H."/>
            <person name="Colauto N.B."/>
            <person name="Colombo C."/>
            <person name="Costa F.F."/>
            <person name="Costa M.C."/>
            <person name="Costa-Neto C.M."/>
            <person name="Coutinho L.L."/>
            <person name="Cristofani M."/>
            <person name="Dias-Neto E."/>
            <person name="Docena C."/>
            <person name="El-Dorry H."/>
            <person name="Facincani A.P."/>
            <person name="Ferreira A.J."/>
            <person name="Ferreira V.C."/>
            <person name="Ferro J.A."/>
            <person name="Fraga J.S."/>
            <person name="Franca S.C."/>
            <person name="Franco M.C."/>
            <person name="Frohme M."/>
            <person name="Furlan L.R."/>
            <person name="Garnier M."/>
            <person name="Goldman G.H."/>
            <person name="Goldman M.H."/>
            <person name="Gomes S.L."/>
            <person name="Gruber A."/>
            <person name="Ho P.L."/>
            <person name="Hoheisel J.D."/>
            <person name="Junqueira M.L."/>
            <person name="Kemper E.L."/>
            <person name="Kitajima J.P."/>
            <person name="Krieger J.E."/>
            <person name="Kuramae E.E."/>
            <person name="Laigret F."/>
            <person name="Lambais M.R."/>
            <person name="Leite L.C."/>
            <person name="Lemos E.G."/>
            <person name="Lemos M.V."/>
            <person name="Lopes S.A."/>
            <person name="Lopes C.R."/>
            <person name="Machado J.A."/>
            <person name="Machado M.A."/>
            <person name="Madeira A.M."/>
            <person name="Madeira H.M."/>
            <person name="Marino C.L."/>
            <person name="Marques M.V."/>
            <person name="Martins E.A."/>
            <person name="Martins E.M."/>
            <person name="Matsukuma A.Y."/>
            <person name="Menck C.F."/>
            <person name="Miracca E.C."/>
            <person name="Miyaki C.Y."/>
            <person name="Monteriro-Vitorello C.B."/>
            <person name="Moon D.H."/>
            <person name="Nagai M.A."/>
            <person name="Nascimento A.L."/>
            <person name="Netto L.E."/>
            <person name="Nhani A.Jr."/>
            <person name="Nobrega F.G."/>
            <person name="Nunes L.R."/>
            <person name="Oliveira M.A."/>
            <person name="de Oliveira M.C."/>
            <person name="de Oliveira R.C."/>
            <person name="Palmieri D.A."/>
            <person name="Paris A."/>
            <person name="Peixoto B.R."/>
            <person name="Pereira G.A."/>
            <person name="Pereira H.A.Jr."/>
            <person name="Pesquero J.B."/>
            <person name="Quaggio R.B."/>
            <person name="Roberto P.G."/>
            <person name="Rodrigues V."/>
            <person name="de M Rosa A.J."/>
            <person name="de Rosa V.E.Jr."/>
            <person name="de Sa R.G."/>
            <person name="Santelli R.V."/>
            <person name="Sawasaki H.E."/>
            <person name="da Silva A.C."/>
            <person name="da Silva A.M."/>
            <person name="da Silva F.R."/>
            <person name="da Silva W.A.Jr."/>
            <person name="da Silveira J.F."/>
            <person name="Silvestri M.L."/>
            <person name="Siqueira W.J."/>
            <person name="de Souza A.A."/>
            <person name="de Souza A.P."/>
            <person name="Terenzi M.F."/>
            <person name="Truffi D."/>
            <person name="Tsai S.M."/>
            <person name="Tsuhako M.H."/>
            <person name="Vallada H."/>
            <person name="Van Sluys M.A."/>
            <person name="Verjovski-Almeida S."/>
            <person name="Vettore A.L."/>
            <person name="Zago M.A."/>
            <person name="Zatz M."/>
            <person name="Meidanis J."/>
            <person name="Setubal J.C."/>
        </authorList>
    </citation>
    <scope>NUCLEOTIDE SEQUENCE [LARGE SCALE GENOMIC DNA]</scope>
    <source>
        <strain evidence="1 2">9a5c</strain>
    </source>
</reference>
<dbReference type="EMBL" id="AE003849">
    <property type="protein sequence ID" value="AAF84116.1"/>
    <property type="molecule type" value="Genomic_DNA"/>
</dbReference>
<dbReference type="KEGG" id="xfa:XF_1307"/>
<dbReference type="PIR" id="D82699">
    <property type="entry name" value="D82699"/>
</dbReference>
<dbReference type="Proteomes" id="UP000000812">
    <property type="component" value="Chromosome"/>
</dbReference>
<protein>
    <submittedName>
        <fullName evidence="1">Uncharacterized protein</fullName>
    </submittedName>
</protein>
<sequence>MELVVVPGVVVPGVAELVAAPKIPLNNDLKPLVNQVNNVLTPVKTSLKHPPETCSISILLSSRILIYSYIDLMISKKI</sequence>
<dbReference type="HOGENOM" id="CLU_2621256_0_0_6"/>
<evidence type="ECO:0000313" key="2">
    <source>
        <dbReference type="Proteomes" id="UP000000812"/>
    </source>
</evidence>
<dbReference type="AlphaFoldDB" id="Q9PDS2"/>
<accession>Q9PDS2</accession>
<organism evidence="1 2">
    <name type="scientific">Xylella fastidiosa (strain 9a5c)</name>
    <dbReference type="NCBI Taxonomy" id="160492"/>
    <lineage>
        <taxon>Bacteria</taxon>
        <taxon>Pseudomonadati</taxon>
        <taxon>Pseudomonadota</taxon>
        <taxon>Gammaproteobacteria</taxon>
        <taxon>Lysobacterales</taxon>
        <taxon>Lysobacteraceae</taxon>
        <taxon>Xylella</taxon>
    </lineage>
</organism>
<proteinExistence type="predicted"/>
<evidence type="ECO:0000313" key="1">
    <source>
        <dbReference type="EMBL" id="AAF84116.1"/>
    </source>
</evidence>
<gene>
    <name evidence="1" type="ordered locus">XF_1307</name>
</gene>